<dbReference type="InterPro" id="IPR003859">
    <property type="entry name" value="Galactosyl_T"/>
</dbReference>
<dbReference type="Pfam" id="PF02709">
    <property type="entry name" value="Glyco_transf_7C"/>
    <property type="match status" value="1"/>
</dbReference>
<keyword evidence="23" id="KW-1185">Reference proteome</keyword>
<dbReference type="PANTHER" id="PTHR19300:SF30">
    <property type="entry name" value="BETA-1,4-GALACTOSYLTRANSFERASE 7"/>
    <property type="match status" value="1"/>
</dbReference>
<sequence>MGSMKRIIAGLLFLLASSVITSLVLAIFSLSTNCPQTTIYKIENEQSSWGPHRLAVIVPFRDRFEELLQFVPHIHHFLNEQKIKHTIYVINQVDKLRFNRASLINVGHLLSRKDCDYLAMHDVDLLPLNPKLNYSYPENGPFHVASPEFHPKYHYSTFVGGILLLTREQFELVNGLSNRYWGWGLEDDEFFARMKEAKLNISRPHNINSGIHNTFRHLHDRSIRRRDTARLFNQKEATRKRDRLTGLADVQYDLVSTQHITIDLAPIILHNIKLICNYSLTPWCEHKTGNTKKVAK</sequence>
<dbReference type="PRINTS" id="PR02050">
    <property type="entry name" value="B14GALTRFASE"/>
</dbReference>
<keyword evidence="6" id="KW-0808">Transferase</keyword>
<evidence type="ECO:0000313" key="23">
    <source>
        <dbReference type="Proteomes" id="UP000887116"/>
    </source>
</evidence>
<dbReference type="EMBL" id="BMAO01009417">
    <property type="protein sequence ID" value="GFR30689.1"/>
    <property type="molecule type" value="Genomic_DNA"/>
</dbReference>
<name>A0A8X6HVJ5_TRICU</name>
<dbReference type="InterPro" id="IPR029044">
    <property type="entry name" value="Nucleotide-diphossugar_trans"/>
</dbReference>
<keyword evidence="12" id="KW-0472">Membrane</keyword>
<comment type="subcellular location">
    <subcellularLocation>
        <location evidence="2">Golgi apparatus membrane</location>
        <topology evidence="2">Single-pass type II membrane protein</topology>
    </subcellularLocation>
</comment>
<dbReference type="GO" id="GO:0000139">
    <property type="term" value="C:Golgi membrane"/>
    <property type="evidence" value="ECO:0007669"/>
    <property type="project" value="UniProtKB-SubCell"/>
</dbReference>
<evidence type="ECO:0000256" key="1">
    <source>
        <dbReference type="ARBA" id="ARBA00001936"/>
    </source>
</evidence>
<dbReference type="Gene3D" id="3.90.550.10">
    <property type="entry name" value="Spore Coat Polysaccharide Biosynthesis Protein SpsA, Chain A"/>
    <property type="match status" value="1"/>
</dbReference>
<dbReference type="OrthoDB" id="6020664at2759"/>
<evidence type="ECO:0000256" key="13">
    <source>
        <dbReference type="ARBA" id="ARBA00023180"/>
    </source>
</evidence>
<keyword evidence="7" id="KW-0812">Transmembrane</keyword>
<evidence type="ECO:0000256" key="19">
    <source>
        <dbReference type="SAM" id="SignalP"/>
    </source>
</evidence>
<accession>A0A8X6HVJ5</accession>
<keyword evidence="8" id="KW-0479">Metal-binding</keyword>
<comment type="caution">
    <text evidence="22">The sequence shown here is derived from an EMBL/GenBank/DDBJ whole genome shotgun (WGS) entry which is preliminary data.</text>
</comment>
<protein>
    <recommendedName>
        <fullName evidence="17">Beta-1,4-galactosyltransferase 7</fullName>
        <ecNumber evidence="16">2.4.1.133</ecNumber>
    </recommendedName>
    <alternativeName>
        <fullName evidence="18">Proteoglycan UDP-galactose:beta-xylose beta1,4-galactosyltransferase I</fullName>
    </alternativeName>
</protein>
<keyword evidence="9" id="KW-0735">Signal-anchor</keyword>
<dbReference type="EC" id="2.4.1.133" evidence="16"/>
<gene>
    <name evidence="22" type="primary">B4galt7</name>
    <name evidence="22" type="ORF">TNCT_342191</name>
</gene>
<keyword evidence="11" id="KW-0333">Golgi apparatus</keyword>
<evidence type="ECO:0000256" key="9">
    <source>
        <dbReference type="ARBA" id="ARBA00022968"/>
    </source>
</evidence>
<proteinExistence type="inferred from homology"/>
<dbReference type="PANTHER" id="PTHR19300">
    <property type="entry name" value="BETA-1,4-GALACTOSYLTRANSFERASE"/>
    <property type="match status" value="1"/>
</dbReference>
<evidence type="ECO:0000256" key="14">
    <source>
        <dbReference type="ARBA" id="ARBA00023211"/>
    </source>
</evidence>
<feature type="domain" description="Galactosyltransferase N-terminal" evidence="21">
    <location>
        <begin position="51"/>
        <end position="134"/>
    </location>
</feature>
<evidence type="ECO:0000256" key="11">
    <source>
        <dbReference type="ARBA" id="ARBA00023034"/>
    </source>
</evidence>
<dbReference type="AlphaFoldDB" id="A0A8X6HVJ5"/>
<organism evidence="22 23">
    <name type="scientific">Trichonephila clavata</name>
    <name type="common">Joro spider</name>
    <name type="synonym">Nephila clavata</name>
    <dbReference type="NCBI Taxonomy" id="2740835"/>
    <lineage>
        <taxon>Eukaryota</taxon>
        <taxon>Metazoa</taxon>
        <taxon>Ecdysozoa</taxon>
        <taxon>Arthropoda</taxon>
        <taxon>Chelicerata</taxon>
        <taxon>Arachnida</taxon>
        <taxon>Araneae</taxon>
        <taxon>Araneomorphae</taxon>
        <taxon>Entelegynae</taxon>
        <taxon>Araneoidea</taxon>
        <taxon>Nephilidae</taxon>
        <taxon>Trichonephila</taxon>
    </lineage>
</organism>
<feature type="signal peptide" evidence="19">
    <location>
        <begin position="1"/>
        <end position="26"/>
    </location>
</feature>
<evidence type="ECO:0000259" key="21">
    <source>
        <dbReference type="Pfam" id="PF13733"/>
    </source>
</evidence>
<evidence type="ECO:0000256" key="7">
    <source>
        <dbReference type="ARBA" id="ARBA00022692"/>
    </source>
</evidence>
<evidence type="ECO:0000256" key="18">
    <source>
        <dbReference type="ARBA" id="ARBA00082548"/>
    </source>
</evidence>
<feature type="domain" description="Galactosyltransferase C-terminal" evidence="20">
    <location>
        <begin position="141"/>
        <end position="217"/>
    </location>
</feature>
<dbReference type="InterPro" id="IPR027791">
    <property type="entry name" value="Galactosyl_T_C"/>
</dbReference>
<evidence type="ECO:0000256" key="8">
    <source>
        <dbReference type="ARBA" id="ARBA00022723"/>
    </source>
</evidence>
<dbReference type="FunFam" id="3.90.550.10:FF:000062">
    <property type="entry name" value="beta-1,4-galactosyltransferase 7 isoform X1"/>
    <property type="match status" value="1"/>
</dbReference>
<evidence type="ECO:0000256" key="16">
    <source>
        <dbReference type="ARBA" id="ARBA00066515"/>
    </source>
</evidence>
<evidence type="ECO:0000256" key="5">
    <source>
        <dbReference type="ARBA" id="ARBA00022676"/>
    </source>
</evidence>
<evidence type="ECO:0000256" key="12">
    <source>
        <dbReference type="ARBA" id="ARBA00023136"/>
    </source>
</evidence>
<evidence type="ECO:0000313" key="22">
    <source>
        <dbReference type="EMBL" id="GFR30689.1"/>
    </source>
</evidence>
<keyword evidence="10" id="KW-1133">Transmembrane helix</keyword>
<dbReference type="GO" id="GO:0046872">
    <property type="term" value="F:metal ion binding"/>
    <property type="evidence" value="ECO:0007669"/>
    <property type="project" value="UniProtKB-KW"/>
</dbReference>
<evidence type="ECO:0000256" key="4">
    <source>
        <dbReference type="ARBA" id="ARBA00005735"/>
    </source>
</evidence>
<dbReference type="SUPFAM" id="SSF53448">
    <property type="entry name" value="Nucleotide-diphospho-sugar transferases"/>
    <property type="match status" value="1"/>
</dbReference>
<evidence type="ECO:0000259" key="20">
    <source>
        <dbReference type="Pfam" id="PF02709"/>
    </source>
</evidence>
<comment type="similarity">
    <text evidence="4">Belongs to the glycosyltransferase 7 family.</text>
</comment>
<dbReference type="GO" id="GO:0005975">
    <property type="term" value="P:carbohydrate metabolic process"/>
    <property type="evidence" value="ECO:0007669"/>
    <property type="project" value="InterPro"/>
</dbReference>
<keyword evidence="14" id="KW-0464">Manganese</keyword>
<dbReference type="Proteomes" id="UP000887116">
    <property type="component" value="Unassembled WGS sequence"/>
</dbReference>
<comment type="pathway">
    <text evidence="3">Protein modification; protein glycosylation.</text>
</comment>
<comment type="catalytic activity">
    <reaction evidence="15">
        <text>3-O-(beta-D-xylosyl)-L-seryl-[protein] + UDP-alpha-D-galactose = 3-O-(beta-D-galactosyl-(1-&gt;4)-beta-D-xylosyl)-L-seryl-[protein] + UDP + H(+)</text>
        <dbReference type="Rhea" id="RHEA:15297"/>
        <dbReference type="Rhea" id="RHEA-COMP:12567"/>
        <dbReference type="Rhea" id="RHEA-COMP:12570"/>
        <dbReference type="ChEBI" id="CHEBI:15378"/>
        <dbReference type="ChEBI" id="CHEBI:58223"/>
        <dbReference type="ChEBI" id="CHEBI:66914"/>
        <dbReference type="ChEBI" id="CHEBI:132085"/>
        <dbReference type="ChEBI" id="CHEBI:132088"/>
        <dbReference type="EC" id="2.4.1.133"/>
    </reaction>
</comment>
<dbReference type="CDD" id="cd00899">
    <property type="entry name" value="b4GalT"/>
    <property type="match status" value="1"/>
</dbReference>
<keyword evidence="19" id="KW-0732">Signal</keyword>
<feature type="chain" id="PRO_5036453998" description="Beta-1,4-galactosyltransferase 7" evidence="19">
    <location>
        <begin position="27"/>
        <end position="296"/>
    </location>
</feature>
<evidence type="ECO:0000256" key="10">
    <source>
        <dbReference type="ARBA" id="ARBA00022989"/>
    </source>
</evidence>
<comment type="cofactor">
    <cofactor evidence="1">
        <name>Mn(2+)</name>
        <dbReference type="ChEBI" id="CHEBI:29035"/>
    </cofactor>
</comment>
<reference evidence="22" key="1">
    <citation type="submission" date="2020-07" db="EMBL/GenBank/DDBJ databases">
        <title>Multicomponent nature underlies the extraordinary mechanical properties of spider dragline silk.</title>
        <authorList>
            <person name="Kono N."/>
            <person name="Nakamura H."/>
            <person name="Mori M."/>
            <person name="Yoshida Y."/>
            <person name="Ohtoshi R."/>
            <person name="Malay A.D."/>
            <person name="Moran D.A.P."/>
            <person name="Tomita M."/>
            <person name="Numata K."/>
            <person name="Arakawa K."/>
        </authorList>
    </citation>
    <scope>NUCLEOTIDE SEQUENCE</scope>
</reference>
<dbReference type="Pfam" id="PF13733">
    <property type="entry name" value="Glyco_transf_7N"/>
    <property type="match status" value="1"/>
</dbReference>
<dbReference type="InterPro" id="IPR027995">
    <property type="entry name" value="Galactosyl_T_N"/>
</dbReference>
<evidence type="ECO:0000256" key="2">
    <source>
        <dbReference type="ARBA" id="ARBA00004323"/>
    </source>
</evidence>
<evidence type="ECO:0000256" key="17">
    <source>
        <dbReference type="ARBA" id="ARBA00071794"/>
    </source>
</evidence>
<dbReference type="GO" id="GO:0046525">
    <property type="term" value="F:xylosylprotein 4-beta-galactosyltransferase activity"/>
    <property type="evidence" value="ECO:0007669"/>
    <property type="project" value="UniProtKB-EC"/>
</dbReference>
<keyword evidence="13" id="KW-0325">Glycoprotein</keyword>
<evidence type="ECO:0000256" key="15">
    <source>
        <dbReference type="ARBA" id="ARBA00051458"/>
    </source>
</evidence>
<dbReference type="GO" id="GO:0030166">
    <property type="term" value="P:proteoglycan biosynthetic process"/>
    <property type="evidence" value="ECO:0007669"/>
    <property type="project" value="TreeGrafter"/>
</dbReference>
<evidence type="ECO:0000256" key="3">
    <source>
        <dbReference type="ARBA" id="ARBA00004922"/>
    </source>
</evidence>
<keyword evidence="5" id="KW-0328">Glycosyltransferase</keyword>
<evidence type="ECO:0000256" key="6">
    <source>
        <dbReference type="ARBA" id="ARBA00022679"/>
    </source>
</evidence>